<dbReference type="GO" id="GO:0005576">
    <property type="term" value="C:extracellular region"/>
    <property type="evidence" value="ECO:0007669"/>
    <property type="project" value="TreeGrafter"/>
</dbReference>
<evidence type="ECO:0000256" key="10">
    <source>
        <dbReference type="SAM" id="Phobius"/>
    </source>
</evidence>
<evidence type="ECO:0000259" key="12">
    <source>
        <dbReference type="PROSITE" id="PS52029"/>
    </source>
</evidence>
<dbReference type="PANTHER" id="PTHR30582:SF24">
    <property type="entry name" value="L,D-TRANSPEPTIDASE ERFK_SRFK-RELATED"/>
    <property type="match status" value="1"/>
</dbReference>
<evidence type="ECO:0000256" key="5">
    <source>
        <dbReference type="ARBA" id="ARBA00022801"/>
    </source>
</evidence>
<dbReference type="CDD" id="cd00118">
    <property type="entry name" value="LysM"/>
    <property type="match status" value="1"/>
</dbReference>
<feature type="domain" description="LysM" evidence="11">
    <location>
        <begin position="51"/>
        <end position="95"/>
    </location>
</feature>
<keyword evidence="10" id="KW-0472">Membrane</keyword>
<keyword evidence="10" id="KW-1133">Transmembrane helix</keyword>
<organism evidence="13 14">
    <name type="scientific">Citrifermentans bremense</name>
    <dbReference type="NCBI Taxonomy" id="60035"/>
    <lineage>
        <taxon>Bacteria</taxon>
        <taxon>Pseudomonadati</taxon>
        <taxon>Thermodesulfobacteriota</taxon>
        <taxon>Desulfuromonadia</taxon>
        <taxon>Geobacterales</taxon>
        <taxon>Geobacteraceae</taxon>
        <taxon>Citrifermentans</taxon>
    </lineage>
</organism>
<feature type="active site" description="Nucleophile" evidence="9">
    <location>
        <position position="216"/>
    </location>
</feature>
<dbReference type="InterPro" id="IPR018392">
    <property type="entry name" value="LysM"/>
</dbReference>
<sequence>MAISPPSRALSKSQYFAPIIIFITALVTAAFSSYAHAGRFTDGGGIIGAIKLHRIGPGESLVEVARRYDVGYHSILDANPGVEPFVPKPGTVVTIPTAWILPRVLSAPDIVVNLPEYRLYFFPRGNPGFVFTFPLGIGDEGAETPLGTYTVTEKITSPSWHVPDSIRREGGGLPLIVLPGPNNPLGTHALRLSRGNILIHGTNRPWGIGRRSSHGCLRLYPEDIVTLFEQVETGMSVVVVNQPLKIGFPDGRIMIEVHRGQDDEPTVGQALKRFYDHGLLGKIDFSKLVRAMLEKTGVPVEVGLDQ</sequence>
<dbReference type="InterPro" id="IPR036779">
    <property type="entry name" value="LysM_dom_sf"/>
</dbReference>
<dbReference type="GO" id="GO:0008360">
    <property type="term" value="P:regulation of cell shape"/>
    <property type="evidence" value="ECO:0007669"/>
    <property type="project" value="UniProtKB-UniRule"/>
</dbReference>
<dbReference type="PANTHER" id="PTHR30582">
    <property type="entry name" value="L,D-TRANSPEPTIDASE"/>
    <property type="match status" value="1"/>
</dbReference>
<dbReference type="CDD" id="cd16913">
    <property type="entry name" value="YkuD_like"/>
    <property type="match status" value="1"/>
</dbReference>
<dbReference type="AlphaFoldDB" id="A0A6S6M218"/>
<evidence type="ECO:0000259" key="11">
    <source>
        <dbReference type="PROSITE" id="PS51782"/>
    </source>
</evidence>
<keyword evidence="4" id="KW-0808">Transferase</keyword>
<evidence type="ECO:0000313" key="13">
    <source>
        <dbReference type="EMBL" id="BCG48417.1"/>
    </source>
</evidence>
<keyword evidence="10" id="KW-0812">Transmembrane</keyword>
<evidence type="ECO:0000256" key="7">
    <source>
        <dbReference type="ARBA" id="ARBA00022984"/>
    </source>
</evidence>
<dbReference type="SUPFAM" id="SSF54106">
    <property type="entry name" value="LysM domain"/>
    <property type="match status" value="1"/>
</dbReference>
<dbReference type="PROSITE" id="PS52029">
    <property type="entry name" value="LD_TPASE"/>
    <property type="match status" value="1"/>
</dbReference>
<protein>
    <submittedName>
        <fullName evidence="13">L,D-transpeptidase</fullName>
    </submittedName>
</protein>
<keyword evidence="14" id="KW-1185">Reference proteome</keyword>
<evidence type="ECO:0000313" key="14">
    <source>
        <dbReference type="Proteomes" id="UP000515472"/>
    </source>
</evidence>
<dbReference type="GO" id="GO:0071972">
    <property type="term" value="F:peptidoglycan L,D-transpeptidase activity"/>
    <property type="evidence" value="ECO:0007669"/>
    <property type="project" value="TreeGrafter"/>
</dbReference>
<keyword evidence="8 9" id="KW-0961">Cell wall biogenesis/degradation</keyword>
<gene>
    <name evidence="13" type="ORF">GEOBRER4_n3306</name>
</gene>
<feature type="active site" description="Proton donor/acceptor" evidence="9">
    <location>
        <position position="200"/>
    </location>
</feature>
<dbReference type="SUPFAM" id="SSF141523">
    <property type="entry name" value="L,D-transpeptidase catalytic domain-like"/>
    <property type="match status" value="1"/>
</dbReference>
<keyword evidence="3" id="KW-0328">Glycosyltransferase</keyword>
<keyword evidence="5" id="KW-0378">Hydrolase</keyword>
<name>A0A6S6M218_9BACT</name>
<evidence type="ECO:0000256" key="4">
    <source>
        <dbReference type="ARBA" id="ARBA00022679"/>
    </source>
</evidence>
<evidence type="ECO:0000256" key="8">
    <source>
        <dbReference type="ARBA" id="ARBA00023316"/>
    </source>
</evidence>
<dbReference type="SMART" id="SM00257">
    <property type="entry name" value="LysM"/>
    <property type="match status" value="1"/>
</dbReference>
<feature type="domain" description="L,D-TPase catalytic" evidence="12">
    <location>
        <begin position="108"/>
        <end position="240"/>
    </location>
</feature>
<dbReference type="PROSITE" id="PS51782">
    <property type="entry name" value="LYSM"/>
    <property type="match status" value="1"/>
</dbReference>
<dbReference type="InterPro" id="IPR050979">
    <property type="entry name" value="LD-transpeptidase"/>
</dbReference>
<dbReference type="Pfam" id="PF03734">
    <property type="entry name" value="YkuD"/>
    <property type="match status" value="1"/>
</dbReference>
<dbReference type="Gene3D" id="2.40.440.10">
    <property type="entry name" value="L,D-transpeptidase catalytic domain-like"/>
    <property type="match status" value="1"/>
</dbReference>
<keyword evidence="7 9" id="KW-0573">Peptidoglycan synthesis</keyword>
<comment type="pathway">
    <text evidence="1 9">Cell wall biogenesis; peptidoglycan biosynthesis.</text>
</comment>
<dbReference type="Proteomes" id="UP000515472">
    <property type="component" value="Chromosome"/>
</dbReference>
<dbReference type="KEGG" id="gbn:GEOBRER4_31670"/>
<dbReference type="RefSeq" id="WP_185243156.1">
    <property type="nucleotide sequence ID" value="NZ_AP023213.1"/>
</dbReference>
<evidence type="ECO:0000256" key="3">
    <source>
        <dbReference type="ARBA" id="ARBA00022676"/>
    </source>
</evidence>
<dbReference type="EMBL" id="AP023213">
    <property type="protein sequence ID" value="BCG48417.1"/>
    <property type="molecule type" value="Genomic_DNA"/>
</dbReference>
<dbReference type="UniPathway" id="UPA00219"/>
<evidence type="ECO:0000256" key="2">
    <source>
        <dbReference type="ARBA" id="ARBA00005992"/>
    </source>
</evidence>
<comment type="similarity">
    <text evidence="2">Belongs to the YkuD family.</text>
</comment>
<evidence type="ECO:0000256" key="9">
    <source>
        <dbReference type="PROSITE-ProRule" id="PRU01373"/>
    </source>
</evidence>
<dbReference type="GO" id="GO:0016757">
    <property type="term" value="F:glycosyltransferase activity"/>
    <property type="evidence" value="ECO:0007669"/>
    <property type="project" value="UniProtKB-KW"/>
</dbReference>
<reference evidence="13 14" key="1">
    <citation type="submission" date="2020-06" db="EMBL/GenBank/DDBJ databases">
        <title>Interaction of electrochemicaly active bacteria, Geobacter bremensis R4 on different carbon anode.</title>
        <authorList>
            <person name="Meng L."/>
            <person name="Yoshida N."/>
        </authorList>
    </citation>
    <scope>NUCLEOTIDE SEQUENCE [LARGE SCALE GENOMIC DNA]</scope>
    <source>
        <strain evidence="13 14">R4</strain>
    </source>
</reference>
<feature type="transmembrane region" description="Helical" evidence="10">
    <location>
        <begin position="15"/>
        <end position="35"/>
    </location>
</feature>
<proteinExistence type="inferred from homology"/>
<accession>A0A6S6M218</accession>
<dbReference type="Gene3D" id="3.10.350.10">
    <property type="entry name" value="LysM domain"/>
    <property type="match status" value="1"/>
</dbReference>
<dbReference type="GO" id="GO:0018104">
    <property type="term" value="P:peptidoglycan-protein cross-linking"/>
    <property type="evidence" value="ECO:0007669"/>
    <property type="project" value="TreeGrafter"/>
</dbReference>
<dbReference type="InterPro" id="IPR005490">
    <property type="entry name" value="LD_TPept_cat_dom"/>
</dbReference>
<dbReference type="InterPro" id="IPR038063">
    <property type="entry name" value="Transpep_catalytic_dom"/>
</dbReference>
<dbReference type="Pfam" id="PF01476">
    <property type="entry name" value="LysM"/>
    <property type="match status" value="1"/>
</dbReference>
<dbReference type="GO" id="GO:0071555">
    <property type="term" value="P:cell wall organization"/>
    <property type="evidence" value="ECO:0007669"/>
    <property type="project" value="UniProtKB-UniRule"/>
</dbReference>
<keyword evidence="6 9" id="KW-0133">Cell shape</keyword>
<evidence type="ECO:0000256" key="1">
    <source>
        <dbReference type="ARBA" id="ARBA00004752"/>
    </source>
</evidence>
<evidence type="ECO:0000256" key="6">
    <source>
        <dbReference type="ARBA" id="ARBA00022960"/>
    </source>
</evidence>